<evidence type="ECO:0000313" key="2">
    <source>
        <dbReference type="Proteomes" id="UP000002640"/>
    </source>
</evidence>
<dbReference type="AlphaFoldDB" id="G5AAX3"/>
<dbReference type="EMBL" id="JH159162">
    <property type="protein sequence ID" value="EGZ07752.1"/>
    <property type="molecule type" value="Genomic_DNA"/>
</dbReference>
<protein>
    <submittedName>
        <fullName evidence="1">Uncharacterized protein</fullName>
    </submittedName>
</protein>
<evidence type="ECO:0000313" key="1">
    <source>
        <dbReference type="EMBL" id="EGZ07752.1"/>
    </source>
</evidence>
<dbReference type="RefSeq" id="XP_009537318.1">
    <property type="nucleotide sequence ID" value="XM_009539023.1"/>
</dbReference>
<dbReference type="GeneID" id="20653150"/>
<feature type="non-terminal residue" evidence="1">
    <location>
        <position position="158"/>
    </location>
</feature>
<name>G5AAX3_PHYSP</name>
<proteinExistence type="predicted"/>
<dbReference type="Proteomes" id="UP000002640">
    <property type="component" value="Unassembled WGS sequence"/>
</dbReference>
<sequence length="158" mass="18235">MPRNFLPRFPSANQFAEWVFDVAKHRAVQLNLSFCERSEDVRDALLKKFHRWPETKIASAAERFKTLNQEAEQKCLEQVQLYIHELRGKLLTGTSALFWLDVLQPLKHPAMLPRSEVRAVLVALLDEIMATDGLFGLLTKTDERLWAVLTLPLKLEPL</sequence>
<dbReference type="OMA" id="THPASMP"/>
<reference evidence="1 2" key="1">
    <citation type="journal article" date="2006" name="Science">
        <title>Phytophthora genome sequences uncover evolutionary origins and mechanisms of pathogenesis.</title>
        <authorList>
            <person name="Tyler B.M."/>
            <person name="Tripathy S."/>
            <person name="Zhang X."/>
            <person name="Dehal P."/>
            <person name="Jiang R.H."/>
            <person name="Aerts A."/>
            <person name="Arredondo F.D."/>
            <person name="Baxter L."/>
            <person name="Bensasson D."/>
            <person name="Beynon J.L."/>
            <person name="Chapman J."/>
            <person name="Damasceno C.M."/>
            <person name="Dorrance A.E."/>
            <person name="Dou D."/>
            <person name="Dickerman A.W."/>
            <person name="Dubchak I.L."/>
            <person name="Garbelotto M."/>
            <person name="Gijzen M."/>
            <person name="Gordon S.G."/>
            <person name="Govers F."/>
            <person name="Grunwald N.J."/>
            <person name="Huang W."/>
            <person name="Ivors K.L."/>
            <person name="Jones R.W."/>
            <person name="Kamoun S."/>
            <person name="Krampis K."/>
            <person name="Lamour K.H."/>
            <person name="Lee M.K."/>
            <person name="McDonald W.H."/>
            <person name="Medina M."/>
            <person name="Meijer H.J."/>
            <person name="Nordberg E.K."/>
            <person name="Maclean D.J."/>
            <person name="Ospina-Giraldo M.D."/>
            <person name="Morris P.F."/>
            <person name="Phuntumart V."/>
            <person name="Putnam N.H."/>
            <person name="Rash S."/>
            <person name="Rose J.K."/>
            <person name="Sakihama Y."/>
            <person name="Salamov A.A."/>
            <person name="Savidor A."/>
            <person name="Scheuring C.F."/>
            <person name="Smith B.M."/>
            <person name="Sobral B.W."/>
            <person name="Terry A."/>
            <person name="Torto-Alalibo T.A."/>
            <person name="Win J."/>
            <person name="Xu Z."/>
            <person name="Zhang H."/>
            <person name="Grigoriev I.V."/>
            <person name="Rokhsar D.S."/>
            <person name="Boore J.L."/>
        </authorList>
    </citation>
    <scope>NUCLEOTIDE SEQUENCE [LARGE SCALE GENOMIC DNA]</scope>
    <source>
        <strain evidence="1 2">P6497</strain>
    </source>
</reference>
<dbReference type="SMR" id="G5AAX3"/>
<keyword evidence="2" id="KW-1185">Reference proteome</keyword>
<accession>G5AAX3</accession>
<dbReference type="KEGG" id="psoj:PHYSODRAFT_458160"/>
<dbReference type="InParanoid" id="G5AAX3"/>
<organism evidence="1 2">
    <name type="scientific">Phytophthora sojae (strain P6497)</name>
    <name type="common">Soybean stem and root rot agent</name>
    <name type="synonym">Phytophthora megasperma f. sp. glycines</name>
    <dbReference type="NCBI Taxonomy" id="1094619"/>
    <lineage>
        <taxon>Eukaryota</taxon>
        <taxon>Sar</taxon>
        <taxon>Stramenopiles</taxon>
        <taxon>Oomycota</taxon>
        <taxon>Peronosporomycetes</taxon>
        <taxon>Peronosporales</taxon>
        <taxon>Peronosporaceae</taxon>
        <taxon>Phytophthora</taxon>
    </lineage>
</organism>
<gene>
    <name evidence="1" type="ORF">PHYSODRAFT_458160</name>
</gene>